<accession>F2BAV9</accession>
<feature type="domain" description="RlpA-like protein double-psi beta-barrel" evidence="8">
    <location>
        <begin position="82"/>
        <end position="171"/>
    </location>
</feature>
<reference evidence="9 10" key="1">
    <citation type="submission" date="2011-02" db="EMBL/GenBank/DDBJ databases">
        <authorList>
            <person name="Muzny D."/>
            <person name="Qin X."/>
            <person name="Deng J."/>
            <person name="Jiang H."/>
            <person name="Liu Y."/>
            <person name="Qu J."/>
            <person name="Song X.-Z."/>
            <person name="Zhang L."/>
            <person name="Thornton R."/>
            <person name="Coyle M."/>
            <person name="Francisco L."/>
            <person name="Jackson L."/>
            <person name="Javaid M."/>
            <person name="Korchina V."/>
            <person name="Kovar C."/>
            <person name="Mata R."/>
            <person name="Mathew T."/>
            <person name="Ngo R."/>
            <person name="Nguyen L."/>
            <person name="Nguyen N."/>
            <person name="Okwuonu G."/>
            <person name="Ongeri F."/>
            <person name="Pham C."/>
            <person name="Simmons D."/>
            <person name="Wilczek-Boney K."/>
            <person name="Hale W."/>
            <person name="Jakkamsetti A."/>
            <person name="Pham P."/>
            <person name="Ruth R."/>
            <person name="San Lucas F."/>
            <person name="Warren J."/>
            <person name="Zhang J."/>
            <person name="Zhao Z."/>
            <person name="Zhou C."/>
            <person name="Zhu D."/>
            <person name="Lee S."/>
            <person name="Bess C."/>
            <person name="Blankenburg K."/>
            <person name="Forbes L."/>
            <person name="Fu Q."/>
            <person name="Gubbala S."/>
            <person name="Hirani K."/>
            <person name="Jayaseelan J.C."/>
            <person name="Lara F."/>
            <person name="Munidasa M."/>
            <person name="Palculict T."/>
            <person name="Patil S."/>
            <person name="Pu L.-L."/>
            <person name="Saada N."/>
            <person name="Tang L."/>
            <person name="Weissenberger G."/>
            <person name="Zhu Y."/>
            <person name="Hemphill L."/>
            <person name="Shang Y."/>
            <person name="Youmans B."/>
            <person name="Ayvaz T."/>
            <person name="Ross M."/>
            <person name="Santibanez J."/>
            <person name="Aqrawi P."/>
            <person name="Gross S."/>
            <person name="Joshi V."/>
            <person name="Fowler G."/>
            <person name="Nazareth L."/>
            <person name="Reid J."/>
            <person name="Worley K."/>
            <person name="Petrosino J."/>
            <person name="Highlander S."/>
            <person name="Gibbs R."/>
        </authorList>
    </citation>
    <scope>NUCLEOTIDE SEQUENCE [LARGE SCALE GENOMIC DNA]</scope>
    <source>
        <strain evidence="9 10">ATCC BAA-1200</strain>
    </source>
</reference>
<evidence type="ECO:0000256" key="4">
    <source>
        <dbReference type="HAMAP-Rule" id="MF_02071"/>
    </source>
</evidence>
<keyword evidence="1 7" id="KW-0732">Signal</keyword>
<evidence type="ECO:0000259" key="8">
    <source>
        <dbReference type="Pfam" id="PF03330"/>
    </source>
</evidence>
<dbReference type="InterPro" id="IPR012997">
    <property type="entry name" value="RplA"/>
</dbReference>
<evidence type="ECO:0000256" key="2">
    <source>
        <dbReference type="ARBA" id="ARBA00023239"/>
    </source>
</evidence>
<evidence type="ECO:0000313" key="9">
    <source>
        <dbReference type="EMBL" id="EGF11455.1"/>
    </source>
</evidence>
<organism evidence="9 10">
    <name type="scientific">Neisseria bacilliformis ATCC BAA-1200</name>
    <dbReference type="NCBI Taxonomy" id="888742"/>
    <lineage>
        <taxon>Bacteria</taxon>
        <taxon>Pseudomonadati</taxon>
        <taxon>Pseudomonadota</taxon>
        <taxon>Betaproteobacteria</taxon>
        <taxon>Neisseriales</taxon>
        <taxon>Neisseriaceae</taxon>
        <taxon>Neisseria</taxon>
    </lineage>
</organism>
<dbReference type="SUPFAM" id="SSF50685">
    <property type="entry name" value="Barwin-like endoglucanases"/>
    <property type="match status" value="1"/>
</dbReference>
<dbReference type="FunFam" id="2.40.40.10:FF:000003">
    <property type="entry name" value="Endolytic peptidoglycan transglycosylase RlpA"/>
    <property type="match status" value="1"/>
</dbReference>
<dbReference type="InterPro" id="IPR009009">
    <property type="entry name" value="RlpA-like_DPBB"/>
</dbReference>
<dbReference type="GO" id="GO:0071555">
    <property type="term" value="P:cell wall organization"/>
    <property type="evidence" value="ECO:0007669"/>
    <property type="project" value="UniProtKB-KW"/>
</dbReference>
<dbReference type="GO" id="GO:0005886">
    <property type="term" value="C:plasma membrane"/>
    <property type="evidence" value="ECO:0007669"/>
    <property type="project" value="UniProtKB-SubCell"/>
</dbReference>
<proteinExistence type="inferred from homology"/>
<keyword evidence="4" id="KW-1003">Cell membrane</keyword>
<feature type="region of interest" description="Disordered" evidence="6">
    <location>
        <begin position="181"/>
        <end position="203"/>
    </location>
</feature>
<evidence type="ECO:0000256" key="5">
    <source>
        <dbReference type="RuleBase" id="RU003495"/>
    </source>
</evidence>
<dbReference type="PROSITE" id="PS51257">
    <property type="entry name" value="PROKAR_LIPOPROTEIN"/>
    <property type="match status" value="1"/>
</dbReference>
<dbReference type="InterPro" id="IPR036908">
    <property type="entry name" value="RlpA-like_sf"/>
</dbReference>
<evidence type="ECO:0000256" key="1">
    <source>
        <dbReference type="ARBA" id="ARBA00022729"/>
    </source>
</evidence>
<dbReference type="HAMAP" id="MF_02071">
    <property type="entry name" value="RlpA"/>
    <property type="match status" value="1"/>
</dbReference>
<dbReference type="Proteomes" id="UP000004105">
    <property type="component" value="Unassembled WGS sequence"/>
</dbReference>
<dbReference type="InterPro" id="IPR034718">
    <property type="entry name" value="RlpA"/>
</dbReference>
<sequence length="203" mass="21282">MTRSTNAKNALFTGLFAALSLSACAAQQSPAPDTAPPDEPAPHASAAPAAQHAAAAPAAKKAARQSAAKKADKTEQTTKFSQTGKASWYGPGFHGKKTANGERFDMNTLTAAHRTLPISSRVRVTNLANGKSVVVRINDRGPYHGNRVMDLSKAAAQELGFIRTGTAQVKIEPLAPADGKTISEQNRRSGIVTDAKKKAQTPI</sequence>
<comment type="caution">
    <text evidence="9">The sequence shown here is derived from an EMBL/GenBank/DDBJ whole genome shotgun (WGS) entry which is preliminary data.</text>
</comment>
<dbReference type="EMBL" id="AFAY01000016">
    <property type="protein sequence ID" value="EGF11455.1"/>
    <property type="molecule type" value="Genomic_DNA"/>
</dbReference>
<keyword evidence="4 9" id="KW-0449">Lipoprotein</keyword>
<dbReference type="PANTHER" id="PTHR34183:SF1">
    <property type="entry name" value="ENDOLYTIC PEPTIDOGLYCAN TRANSGLYCOSYLASE RLPA"/>
    <property type="match status" value="1"/>
</dbReference>
<dbReference type="STRING" id="267212.GCA_001063965_00246"/>
<dbReference type="Pfam" id="PF03330">
    <property type="entry name" value="DPBB_1"/>
    <property type="match status" value="1"/>
</dbReference>
<evidence type="ECO:0000256" key="6">
    <source>
        <dbReference type="SAM" id="MobiDB-lite"/>
    </source>
</evidence>
<dbReference type="Gene3D" id="2.40.40.10">
    <property type="entry name" value="RlpA-like domain"/>
    <property type="match status" value="1"/>
</dbReference>
<dbReference type="GO" id="GO:0000270">
    <property type="term" value="P:peptidoglycan metabolic process"/>
    <property type="evidence" value="ECO:0007669"/>
    <property type="project" value="UniProtKB-UniRule"/>
</dbReference>
<keyword evidence="2 4" id="KW-0456">Lyase</keyword>
<dbReference type="CDD" id="cd22268">
    <property type="entry name" value="DPBB_RlpA-like"/>
    <property type="match status" value="1"/>
</dbReference>
<gene>
    <name evidence="4 9" type="primary">rlpA</name>
    <name evidence="9" type="ORF">HMPREF9123_0863</name>
</gene>
<dbReference type="EC" id="4.2.2.-" evidence="4"/>
<feature type="compositionally biased region" description="Low complexity" evidence="6">
    <location>
        <begin position="42"/>
        <end position="68"/>
    </location>
</feature>
<keyword evidence="4" id="KW-0472">Membrane</keyword>
<evidence type="ECO:0000313" key="10">
    <source>
        <dbReference type="Proteomes" id="UP000004105"/>
    </source>
</evidence>
<keyword evidence="10" id="KW-1185">Reference proteome</keyword>
<comment type="similarity">
    <text evidence="4 5">Belongs to the RlpA family.</text>
</comment>
<evidence type="ECO:0000256" key="3">
    <source>
        <dbReference type="ARBA" id="ARBA00023316"/>
    </source>
</evidence>
<feature type="chain" id="PRO_5009991439" description="Endolytic peptidoglycan transglycosylase RlpA" evidence="7">
    <location>
        <begin position="26"/>
        <end position="203"/>
    </location>
</feature>
<dbReference type="HOGENOM" id="CLU_042923_6_0_4"/>
<comment type="subcellular location">
    <subcellularLocation>
        <location evidence="4">Cell membrane</location>
        <topology evidence="4">Lipid-anchor</topology>
    </subcellularLocation>
</comment>
<feature type="signal peptide" evidence="7">
    <location>
        <begin position="1"/>
        <end position="25"/>
    </location>
</feature>
<protein>
    <recommendedName>
        <fullName evidence="4">Endolytic peptidoglycan transglycosylase RlpA</fullName>
        <ecNumber evidence="4">4.2.2.-</ecNumber>
    </recommendedName>
</protein>
<dbReference type="AlphaFoldDB" id="F2BAV9"/>
<dbReference type="PANTHER" id="PTHR34183">
    <property type="entry name" value="ENDOLYTIC PEPTIDOGLYCAN TRANSGLYCOSYLASE RLPA"/>
    <property type="match status" value="1"/>
</dbReference>
<keyword evidence="3 4" id="KW-0961">Cell wall biogenesis/degradation</keyword>
<name>F2BAV9_9NEIS</name>
<evidence type="ECO:0000256" key="7">
    <source>
        <dbReference type="SAM" id="SignalP"/>
    </source>
</evidence>
<comment type="function">
    <text evidence="4">Lytic transglycosylase with a strong preference for naked glycan strands that lack stem peptides.</text>
</comment>
<dbReference type="OrthoDB" id="9779128at2"/>
<feature type="region of interest" description="Disordered" evidence="6">
    <location>
        <begin position="28"/>
        <end position="101"/>
    </location>
</feature>
<keyword evidence="4" id="KW-0564">Palmitate</keyword>
<dbReference type="NCBIfam" id="TIGR00413">
    <property type="entry name" value="rlpA"/>
    <property type="match status" value="1"/>
</dbReference>
<dbReference type="GO" id="GO:0008932">
    <property type="term" value="F:lytic endotransglycosylase activity"/>
    <property type="evidence" value="ECO:0007669"/>
    <property type="project" value="UniProtKB-UniRule"/>
</dbReference>